<gene>
    <name evidence="1" type="ORF">EDD79_102352</name>
</gene>
<name>A0A4R2TGE8_9FIRM</name>
<proteinExistence type="predicted"/>
<dbReference type="Proteomes" id="UP000295504">
    <property type="component" value="Unassembled WGS sequence"/>
</dbReference>
<evidence type="ECO:0000313" key="2">
    <source>
        <dbReference type="Proteomes" id="UP000295504"/>
    </source>
</evidence>
<comment type="caution">
    <text evidence="1">The sequence shown here is derived from an EMBL/GenBank/DDBJ whole genome shotgun (WGS) entry which is preliminary data.</text>
</comment>
<dbReference type="RefSeq" id="WP_165913703.1">
    <property type="nucleotide sequence ID" value="NZ_CP058648.1"/>
</dbReference>
<reference evidence="1 2" key="1">
    <citation type="submission" date="2019-03" db="EMBL/GenBank/DDBJ databases">
        <title>Genomic Encyclopedia of Type Strains, Phase IV (KMG-IV): sequencing the most valuable type-strain genomes for metagenomic binning, comparative biology and taxonomic classification.</title>
        <authorList>
            <person name="Goeker M."/>
        </authorList>
    </citation>
    <scope>NUCLEOTIDE SEQUENCE [LARGE SCALE GENOMIC DNA]</scope>
    <source>
        <strain evidence="1 2">DSM 100013</strain>
    </source>
</reference>
<evidence type="ECO:0000313" key="1">
    <source>
        <dbReference type="EMBL" id="TCQ01776.1"/>
    </source>
</evidence>
<keyword evidence="2" id="KW-1185">Reference proteome</keyword>
<accession>A0A4R2TGE8</accession>
<dbReference type="EMBL" id="SLYC01000023">
    <property type="protein sequence ID" value="TCQ01776.1"/>
    <property type="molecule type" value="Genomic_DNA"/>
</dbReference>
<protein>
    <submittedName>
        <fullName evidence="1">Uncharacterized protein</fullName>
    </submittedName>
</protein>
<organism evidence="1 2">
    <name type="scientific">Serpentinicella alkaliphila</name>
    <dbReference type="NCBI Taxonomy" id="1734049"/>
    <lineage>
        <taxon>Bacteria</taxon>
        <taxon>Bacillati</taxon>
        <taxon>Bacillota</taxon>
        <taxon>Clostridia</taxon>
        <taxon>Peptostreptococcales</taxon>
        <taxon>Natronincolaceae</taxon>
        <taxon>Serpentinicella</taxon>
    </lineage>
</organism>
<sequence length="52" mass="6342">MDEKKVISLTEYKDTRLQRNKRKSNKSEDIERVKTLNLFMKVLETIHKQSYK</sequence>
<dbReference type="AlphaFoldDB" id="A0A4R2TGE8"/>